<dbReference type="Proteomes" id="UP000574369">
    <property type="component" value="Unassembled WGS sequence"/>
</dbReference>
<dbReference type="EMBL" id="JACHXO010000001">
    <property type="protein sequence ID" value="MBB3193262.1"/>
    <property type="molecule type" value="Genomic_DNA"/>
</dbReference>
<keyword evidence="2" id="KW-1185">Reference proteome</keyword>
<accession>A0ABR6GMB6</accession>
<dbReference type="SUPFAM" id="SSF48371">
    <property type="entry name" value="ARM repeat"/>
    <property type="match status" value="1"/>
</dbReference>
<dbReference type="InterPro" id="IPR016024">
    <property type="entry name" value="ARM-type_fold"/>
</dbReference>
<dbReference type="Gene3D" id="1.25.10.10">
    <property type="entry name" value="Leucine-rich Repeat Variant"/>
    <property type="match status" value="1"/>
</dbReference>
<dbReference type="Pfam" id="PF13646">
    <property type="entry name" value="HEAT_2"/>
    <property type="match status" value="1"/>
</dbReference>
<reference evidence="1 2" key="1">
    <citation type="submission" date="2020-08" db="EMBL/GenBank/DDBJ databases">
        <title>Genomic Encyclopedia of Type Strains, Phase III (KMG-III): the genomes of soil and plant-associated and newly described type strains.</title>
        <authorList>
            <person name="Whitman W."/>
        </authorList>
    </citation>
    <scope>NUCLEOTIDE SEQUENCE [LARGE SCALE GENOMIC DNA]</scope>
    <source>
        <strain evidence="1 2">CECT 7247</strain>
    </source>
</reference>
<evidence type="ECO:0000313" key="1">
    <source>
        <dbReference type="EMBL" id="MBB3193262.1"/>
    </source>
</evidence>
<sequence>MKRLSRNIIRKKTLQRLVRTALRRRNTDKGWRAIAELQMRGALPTLERAMALARSPSWRRRSLGMDIAAQLRQRRGSLVSDYALSETQELLLAGLHDQHIEVVQAAVSGLGHRPHPAALDDLIRLSTHHNHMLRWSVTVSLGRYDAPAAINALLRLAADTHDAVRDWATFCLGSLQSSDTPEIRAVLWKNLSDEDADVRGEALAGLAARGDARAVEYVLDHLNSECSVYELDAAEKLATRRLLGPLQAIANGLSCHERDGYWFSRLQNAIAACSAGTD</sequence>
<protein>
    <submittedName>
        <fullName evidence="1">HEAT repeat protein</fullName>
    </submittedName>
</protein>
<comment type="caution">
    <text evidence="1">The sequence shown here is derived from an EMBL/GenBank/DDBJ whole genome shotgun (WGS) entry which is preliminary data.</text>
</comment>
<dbReference type="InterPro" id="IPR011989">
    <property type="entry name" value="ARM-like"/>
</dbReference>
<name>A0ABR6GMB6_9BURK</name>
<proteinExistence type="predicted"/>
<dbReference type="RefSeq" id="WP_088449123.1">
    <property type="nucleotide sequence ID" value="NZ_JACHXO010000001.1"/>
</dbReference>
<evidence type="ECO:0000313" key="2">
    <source>
        <dbReference type="Proteomes" id="UP000574369"/>
    </source>
</evidence>
<organism evidence="1 2">
    <name type="scientific">Roseateles terrae</name>
    <dbReference type="NCBI Taxonomy" id="431060"/>
    <lineage>
        <taxon>Bacteria</taxon>
        <taxon>Pseudomonadati</taxon>
        <taxon>Pseudomonadota</taxon>
        <taxon>Betaproteobacteria</taxon>
        <taxon>Burkholderiales</taxon>
        <taxon>Sphaerotilaceae</taxon>
        <taxon>Roseateles</taxon>
    </lineage>
</organism>
<gene>
    <name evidence="1" type="ORF">FHS28_000627</name>
</gene>